<gene>
    <name evidence="5" type="ORF">EHS25_002714</name>
</gene>
<comment type="caution">
    <text evidence="5">The sequence shown here is derived from an EMBL/GenBank/DDBJ whole genome shotgun (WGS) entry which is preliminary data.</text>
</comment>
<dbReference type="InterPro" id="IPR023476">
    <property type="entry name" value="Pep_tRNA_hydro_II_dom_sf"/>
</dbReference>
<keyword evidence="6" id="KW-1185">Reference proteome</keyword>
<feature type="region of interest" description="Disordered" evidence="4">
    <location>
        <begin position="568"/>
        <end position="592"/>
    </location>
</feature>
<feature type="compositionally biased region" description="Basic and acidic residues" evidence="4">
    <location>
        <begin position="568"/>
        <end position="577"/>
    </location>
</feature>
<dbReference type="SUPFAM" id="SSF102462">
    <property type="entry name" value="Peptidyl-tRNA hydrolase II"/>
    <property type="match status" value="1"/>
</dbReference>
<dbReference type="GO" id="GO:0004045">
    <property type="term" value="F:peptidyl-tRNA hydrolase activity"/>
    <property type="evidence" value="ECO:0007669"/>
    <property type="project" value="UniProtKB-EC"/>
</dbReference>
<evidence type="ECO:0000256" key="2">
    <source>
        <dbReference type="ARBA" id="ARBA00022801"/>
    </source>
</evidence>
<accession>A0A427YDA6</accession>
<organism evidence="5 6">
    <name type="scientific">Saitozyma podzolica</name>
    <dbReference type="NCBI Taxonomy" id="1890683"/>
    <lineage>
        <taxon>Eukaryota</taxon>
        <taxon>Fungi</taxon>
        <taxon>Dikarya</taxon>
        <taxon>Basidiomycota</taxon>
        <taxon>Agaricomycotina</taxon>
        <taxon>Tremellomycetes</taxon>
        <taxon>Tremellales</taxon>
        <taxon>Trimorphomycetaceae</taxon>
        <taxon>Saitozyma</taxon>
    </lineage>
</organism>
<dbReference type="AlphaFoldDB" id="A0A427YDA6"/>
<dbReference type="EMBL" id="RSCD01000015">
    <property type="protein sequence ID" value="RSH89052.1"/>
    <property type="molecule type" value="Genomic_DNA"/>
</dbReference>
<dbReference type="Gene3D" id="3.40.1490.10">
    <property type="entry name" value="Bit1"/>
    <property type="match status" value="1"/>
</dbReference>
<feature type="region of interest" description="Disordered" evidence="4">
    <location>
        <begin position="371"/>
        <end position="423"/>
    </location>
</feature>
<dbReference type="Pfam" id="PF01981">
    <property type="entry name" value="PTH2"/>
    <property type="match status" value="1"/>
</dbReference>
<sequence length="753" mass="81672">MSASQDPPKPTGLVMQIILRRDLLTDLKWPVGPLLAQSAHAATAVLHLHRDHPDVQRYLHGEDGQGWEVMRKVTYEVPNEEALRSLATKLDEMSPKIPYHLWIEQPLTTTQGERADGAGAGSEQTPKGAQEGNGRGGMPAVWRCEAQWDITGGEAPRPGCCGNTMHMLGGPSSLGSSSPDLAERTSPPALVMVLGGRQSLPHADSMSFLRLLSPRPTESSSSRTAASPITLALHVPSYGAIYLSSNPDPLHERSAPGDASAPADDVPLRGELEVVVPDKLGRRRCKAITVGMKTVSRLDLGPGRMGEEDTIFERKVEIIAGDAHGIWLEPGRQPFAFTIILPQSLALHDWHPNARVTHTLYAELVGEQLPMRSARSRPSSRPASRANSKPGSRSGSPSLRPSRAVSAAHSRSGSPRSSSPDDWVKGTIEANRILMCIWNPNPSGGITALDELASGVVDGLGVYDIRLLSDCWTVCAMMQASLRFPTLGPKTTVFHIRVSLAQTHTITSPRDDPAVAKPITSTRTFPIIEEGSRPPAGHVHPSADLSAIWRGVEAAGKDEGELKVEASGRLPNDDHARPSTPPMQDDHTGQGDSCACNRGVLLSLREDQSGKPMLRPGNGGLRVLKVKKEVVLPSCAFIPQNVELPSYEQTLSPDGCPHQAPEYSGSRKLHAGWEADAEISKGKGPKDCPLCLAHILPRGTPGWKNCACGQKLENMEERIRRMDEEDRRARWERELSLGNKEMAERGRQGRWIE</sequence>
<dbReference type="InterPro" id="IPR042237">
    <property type="entry name" value="PTRHD1"/>
</dbReference>
<reference evidence="5 6" key="1">
    <citation type="submission" date="2018-11" db="EMBL/GenBank/DDBJ databases">
        <title>Genome sequence of Saitozyma podzolica DSM 27192.</title>
        <authorList>
            <person name="Aliyu H."/>
            <person name="Gorte O."/>
            <person name="Ochsenreither K."/>
        </authorList>
    </citation>
    <scope>NUCLEOTIDE SEQUENCE [LARGE SCALE GENOMIC DNA]</scope>
    <source>
        <strain evidence="5 6">DSM 27192</strain>
    </source>
</reference>
<dbReference type="OrthoDB" id="201213at2759"/>
<evidence type="ECO:0000313" key="6">
    <source>
        <dbReference type="Proteomes" id="UP000279259"/>
    </source>
</evidence>
<keyword evidence="2" id="KW-0378">Hydrolase</keyword>
<comment type="catalytic activity">
    <reaction evidence="3">
        <text>an N-acyl-L-alpha-aminoacyl-tRNA + H2O = an N-acyl-L-amino acid + a tRNA + H(+)</text>
        <dbReference type="Rhea" id="RHEA:54448"/>
        <dbReference type="Rhea" id="RHEA-COMP:10123"/>
        <dbReference type="Rhea" id="RHEA-COMP:13883"/>
        <dbReference type="ChEBI" id="CHEBI:15377"/>
        <dbReference type="ChEBI" id="CHEBI:15378"/>
        <dbReference type="ChEBI" id="CHEBI:59874"/>
        <dbReference type="ChEBI" id="CHEBI:78442"/>
        <dbReference type="ChEBI" id="CHEBI:138191"/>
        <dbReference type="EC" id="3.1.1.29"/>
    </reaction>
</comment>
<dbReference type="PANTHER" id="PTHR46194">
    <property type="entry name" value="PEPTIDYL-TRNA HYDROLASE PTRHD1-RELATED"/>
    <property type="match status" value="1"/>
</dbReference>
<name>A0A427YDA6_9TREE</name>
<protein>
    <recommendedName>
        <fullName evidence="1">peptidyl-tRNA hydrolase</fullName>
        <ecNumber evidence="1">3.1.1.29</ecNumber>
    </recommendedName>
</protein>
<dbReference type="EC" id="3.1.1.29" evidence="1"/>
<dbReference type="Proteomes" id="UP000279259">
    <property type="component" value="Unassembled WGS sequence"/>
</dbReference>
<feature type="compositionally biased region" description="Low complexity" evidence="4">
    <location>
        <begin position="372"/>
        <end position="420"/>
    </location>
</feature>
<dbReference type="InterPro" id="IPR002833">
    <property type="entry name" value="PTH2"/>
</dbReference>
<proteinExistence type="predicted"/>
<evidence type="ECO:0000256" key="3">
    <source>
        <dbReference type="ARBA" id="ARBA00048707"/>
    </source>
</evidence>
<evidence type="ECO:0000313" key="5">
    <source>
        <dbReference type="EMBL" id="RSH89052.1"/>
    </source>
</evidence>
<evidence type="ECO:0000256" key="1">
    <source>
        <dbReference type="ARBA" id="ARBA00013260"/>
    </source>
</evidence>
<dbReference type="PANTHER" id="PTHR46194:SF1">
    <property type="entry name" value="PEPTIDYL-TRNA HYDROLASE PTRHD1-RELATED"/>
    <property type="match status" value="1"/>
</dbReference>
<feature type="region of interest" description="Disordered" evidence="4">
    <location>
        <begin position="111"/>
        <end position="138"/>
    </location>
</feature>
<evidence type="ECO:0000256" key="4">
    <source>
        <dbReference type="SAM" id="MobiDB-lite"/>
    </source>
</evidence>